<accession>A0A2A3ZKK0</accession>
<dbReference type="Pfam" id="PF01555">
    <property type="entry name" value="N6_N4_Mtase"/>
    <property type="match status" value="1"/>
</dbReference>
<dbReference type="EMBL" id="NRGO01000001">
    <property type="protein sequence ID" value="PCC52023.1"/>
    <property type="molecule type" value="Genomic_DNA"/>
</dbReference>
<evidence type="ECO:0000256" key="2">
    <source>
        <dbReference type="ARBA" id="ARBA00022603"/>
    </source>
</evidence>
<dbReference type="InterPro" id="IPR002052">
    <property type="entry name" value="DNA_methylase_N6_adenine_CS"/>
</dbReference>
<dbReference type="EC" id="2.1.1.-" evidence="4"/>
<dbReference type="Proteomes" id="UP000217720">
    <property type="component" value="Unassembled WGS sequence"/>
</dbReference>
<protein>
    <recommendedName>
        <fullName evidence="4">Methyltransferase</fullName>
        <ecNumber evidence="4">2.1.1.-</ecNumber>
    </recommendedName>
</protein>
<dbReference type="InterPro" id="IPR001091">
    <property type="entry name" value="RM_Methyltransferase"/>
</dbReference>
<feature type="domain" description="DNA methylase N-4/N-6" evidence="5">
    <location>
        <begin position="9"/>
        <end position="219"/>
    </location>
</feature>
<dbReference type="InterPro" id="IPR029063">
    <property type="entry name" value="SAM-dependent_MTases_sf"/>
</dbReference>
<proteinExistence type="inferred from homology"/>
<name>A0A2A3ZKK0_BREAU</name>
<evidence type="ECO:0000256" key="3">
    <source>
        <dbReference type="ARBA" id="ARBA00022679"/>
    </source>
</evidence>
<evidence type="ECO:0000313" key="6">
    <source>
        <dbReference type="EMBL" id="PCC52023.1"/>
    </source>
</evidence>
<organism evidence="6 7">
    <name type="scientific">Brevibacterium aurantiacum</name>
    <dbReference type="NCBI Taxonomy" id="273384"/>
    <lineage>
        <taxon>Bacteria</taxon>
        <taxon>Bacillati</taxon>
        <taxon>Actinomycetota</taxon>
        <taxon>Actinomycetes</taxon>
        <taxon>Micrococcales</taxon>
        <taxon>Brevibacteriaceae</taxon>
        <taxon>Brevibacterium</taxon>
    </lineage>
</organism>
<keyword evidence="3 6" id="KW-0808">Transferase</keyword>
<evidence type="ECO:0000313" key="7">
    <source>
        <dbReference type="Proteomes" id="UP000217720"/>
    </source>
</evidence>
<reference evidence="6 7" key="1">
    <citation type="journal article" date="2017" name="Elife">
        <title>Extensive horizontal gene transfer in cheese-associated bacteria.</title>
        <authorList>
            <person name="Bonham K.S."/>
            <person name="Wolfe B.E."/>
            <person name="Dutton R.J."/>
        </authorList>
    </citation>
    <scope>NUCLEOTIDE SEQUENCE [LARGE SCALE GENOMIC DNA]</scope>
    <source>
        <strain evidence="6 7">900_6</strain>
    </source>
</reference>
<evidence type="ECO:0000256" key="1">
    <source>
        <dbReference type="ARBA" id="ARBA00006594"/>
    </source>
</evidence>
<comment type="caution">
    <text evidence="6">The sequence shown here is derived from an EMBL/GenBank/DDBJ whole genome shotgun (WGS) entry which is preliminary data.</text>
</comment>
<dbReference type="InterPro" id="IPR002941">
    <property type="entry name" value="DNA_methylase_N4/N6"/>
</dbReference>
<evidence type="ECO:0000256" key="4">
    <source>
        <dbReference type="RuleBase" id="RU362026"/>
    </source>
</evidence>
<evidence type="ECO:0000259" key="5">
    <source>
        <dbReference type="Pfam" id="PF01555"/>
    </source>
</evidence>
<dbReference type="GO" id="GO:0008170">
    <property type="term" value="F:N-methyltransferase activity"/>
    <property type="evidence" value="ECO:0007669"/>
    <property type="project" value="InterPro"/>
</dbReference>
<dbReference type="Gene3D" id="3.40.50.150">
    <property type="entry name" value="Vaccinia Virus protein VP39"/>
    <property type="match status" value="1"/>
</dbReference>
<dbReference type="PROSITE" id="PS00092">
    <property type="entry name" value="N6_MTASE"/>
    <property type="match status" value="1"/>
</dbReference>
<dbReference type="AlphaFoldDB" id="A0A2A3ZKK0"/>
<keyword evidence="2 6" id="KW-0489">Methyltransferase</keyword>
<dbReference type="PRINTS" id="PR00508">
    <property type="entry name" value="S21N4MTFRASE"/>
</dbReference>
<dbReference type="SUPFAM" id="SSF53335">
    <property type="entry name" value="S-adenosyl-L-methionine-dependent methyltransferases"/>
    <property type="match status" value="1"/>
</dbReference>
<gene>
    <name evidence="6" type="ORF">CIK62_00820</name>
</gene>
<dbReference type="GO" id="GO:0003677">
    <property type="term" value="F:DNA binding"/>
    <property type="evidence" value="ECO:0007669"/>
    <property type="project" value="InterPro"/>
</dbReference>
<sequence length="228" mass="25801">MQTIAPSSVNLMLTDPPYNLGEFMKQRETNLGQMRDNFFVSAGWDNGSDIIWVDLMESLFRQSSRIMAPGGSAIVFMSILKVEAIVTIAKKYGFYYKTTGIWHKRNPMPRNMNLHYINSTECWIYFVYKKRTGTFNNNGRAVHDFIETSVTPASERKWGKHPTQKPVALMKHFIDHLTDPGEHVLDPFMGSGSTGVAAATSERKFTGIEIENTYFTIAESRINEAADG</sequence>
<comment type="similarity">
    <text evidence="1 4">Belongs to the N(4)/N(6)-methyltransferase family.</text>
</comment>
<dbReference type="GO" id="GO:0032259">
    <property type="term" value="P:methylation"/>
    <property type="evidence" value="ECO:0007669"/>
    <property type="project" value="UniProtKB-KW"/>
</dbReference>